<proteinExistence type="predicted"/>
<organism evidence="1 2">
    <name type="scientific">Lysobacter yananisis</name>
    <dbReference type="NCBI Taxonomy" id="1003114"/>
    <lineage>
        <taxon>Bacteria</taxon>
        <taxon>Pseudomonadati</taxon>
        <taxon>Pseudomonadota</taxon>
        <taxon>Gammaproteobacteria</taxon>
        <taxon>Lysobacterales</taxon>
        <taxon>Lysobacteraceae</taxon>
        <taxon>Lysobacter</taxon>
    </lineage>
</organism>
<dbReference type="RefSeq" id="WP_309152072.1">
    <property type="nucleotide sequence ID" value="NZ_CP133568.1"/>
</dbReference>
<dbReference type="EMBL" id="CP133568">
    <property type="protein sequence ID" value="WMT03296.1"/>
    <property type="molecule type" value="Genomic_DNA"/>
</dbReference>
<gene>
    <name evidence="1" type="ORF">RDV84_00125</name>
</gene>
<accession>A0ABY9PAU2</accession>
<reference evidence="1 2" key="1">
    <citation type="submission" date="2023-08" db="EMBL/GenBank/DDBJ databases">
        <title>The whole genome sequence of Lysobacter yananisis.</title>
        <authorList>
            <person name="Sun H."/>
        </authorList>
    </citation>
    <scope>NUCLEOTIDE SEQUENCE [LARGE SCALE GENOMIC DNA]</scope>
    <source>
        <strain evidence="1 2">SNNU513</strain>
    </source>
</reference>
<evidence type="ECO:0008006" key="3">
    <source>
        <dbReference type="Google" id="ProtNLM"/>
    </source>
</evidence>
<evidence type="ECO:0000313" key="2">
    <source>
        <dbReference type="Proteomes" id="UP001229313"/>
    </source>
</evidence>
<dbReference type="Proteomes" id="UP001229313">
    <property type="component" value="Chromosome"/>
</dbReference>
<protein>
    <recommendedName>
        <fullName evidence="3">Tip attachment protein J domain-containing protein</fullName>
    </recommendedName>
</protein>
<sequence>MGSSKKQTLGYKYLYDLLLGMGFQLDGITEIRGGERTAWKGHRTTSGIFRVDAPKLYGGDKQEGGIVGDFELLLGEPSQQPNAYLKAVFGPKWGAMRDLSTLLLRRVQLGSMNPYPKALGVRGYRALSGWDANGVWYPEKALIPLADGQIRAMNPAHILYATVTDLTRGQQVPRGQMHEASWRKAADTLYAEGFGLCAKFEGEGPDDLLDFQQKIVDLIGGALQQPRGDGLYYLDLIRDDYDVESLPIIGEDDVLSVDWEPSVPLENINEMVGEWFDPIKRVNRTTVPARRRGLIASAGGIVSQTRTMREVPVEVLANLIILRDLAATSTQLARLNLVLNHRPYSWLRRGRPFRLQLPKIGIGDMVCRADSLDLGELRDGRIKLKALQDVLRMPSTVYLVPQQSEYVPPSQVPVAAPQRRVFEAPYVELAGNLAAPALAALAQESGFVAAVGSQPSGLALNYALATAAGGETYQETNLGDWCPTATVSAADTLLQVDFVLSAGVGLDQVEIGSAALWGDEIVRVDTINPSSGAARLARACGDTVPTLHPAGERIWFYDAYAASDEREYVAGETVNVKLLTRTPSDQLAIAAAPIDSVVMARRAARPYPPANLKIKGLTQPVVDVTDPVTLTWSHRDRLTQADQLVDQVASSIGPEAGTTYTVRAYRGATLLSTISGISGTNVDLVLPPGAYQARVTVEASRGGLTSWQFQERTFPYAGGLLETQEGARLTTEEGDLLTIE</sequence>
<keyword evidence="2" id="KW-1185">Reference proteome</keyword>
<evidence type="ECO:0000313" key="1">
    <source>
        <dbReference type="EMBL" id="WMT03296.1"/>
    </source>
</evidence>
<name>A0ABY9PAU2_9GAMM</name>